<evidence type="ECO:0007829" key="9">
    <source>
        <dbReference type="PDB" id="5OST"/>
    </source>
</evidence>
<dbReference type="InterPro" id="IPR012341">
    <property type="entry name" value="6hp_glycosidase-like_sf"/>
</dbReference>
<dbReference type="PDB" id="7W2T">
    <property type="method" value="X-ray"/>
    <property type="resolution" value="2.15 A"/>
    <property type="chains" value="A/B=19-806"/>
</dbReference>
<dbReference type="KEGG" id="txy:Thexy_2211"/>
<reference evidence="17" key="4">
    <citation type="journal article" date="2017" name="J. Am. Chem. Soc.">
        <title>A Fluorescence Polarization Activity-Based Protein Profiling Assay in the Discovery of Potent, Selective Inhibitors for Human Nonlysosomal Glucosylceramidase.</title>
        <authorList>
            <person name="Lahav D."/>
            <person name="Liu B."/>
            <person name="van den Berg R.J.B.H.N."/>
            <person name="van den Nieuwendijk A.M.C.H."/>
            <person name="Wennekes T."/>
            <person name="Ghisaidoobe A.T."/>
            <person name="Breen I."/>
            <person name="Ferraz M.J."/>
            <person name="Kuo C.L."/>
            <person name="Wu L."/>
            <person name="Geurink P.P."/>
            <person name="Ovaa H."/>
            <person name="van der Marel G.A."/>
            <person name="van der Stelt M."/>
            <person name="Boot R.G."/>
            <person name="Davies G.J."/>
            <person name="Aerts J.M.F.G."/>
            <person name="Overkleeft H.S."/>
        </authorList>
    </citation>
    <scope>X-RAY CRYSTALLOGRAPHY (1.70 ANGSTROMS) OF 19-806 IN COMPLEX WITH CA(2+)</scope>
</reference>
<dbReference type="PDBsum" id="5O0S"/>
<dbReference type="PDB" id="8R1M">
    <property type="method" value="X-ray"/>
    <property type="resolution" value="1.90 A"/>
    <property type="chains" value="A/B=19-806"/>
</dbReference>
<dbReference type="PDBsum" id="5FJS"/>
<feature type="binding site" evidence="5 6">
    <location>
        <position position="575"/>
    </location>
    <ligand>
        <name>Ca(2+)</name>
        <dbReference type="ChEBI" id="CHEBI:29108"/>
    </ligand>
</feature>
<dbReference type="InterPro" id="IPR052566">
    <property type="entry name" value="Non-lysos_glucosylceramidase"/>
</dbReference>
<dbReference type="PDB" id="7DKV">
    <property type="method" value="X-ray"/>
    <property type="resolution" value="1.70 A"/>
    <property type="chains" value="A=19-806"/>
</dbReference>
<dbReference type="PDBsum" id="5OST"/>
<evidence type="ECO:0000259" key="1">
    <source>
        <dbReference type="Pfam" id="PF04685"/>
    </source>
</evidence>
<dbReference type="InterPro" id="IPR024462">
    <property type="entry name" value="GH116_N"/>
</dbReference>
<dbReference type="PDB" id="7DKS">
    <property type="method" value="X-ray"/>
    <property type="resolution" value="1.65 A"/>
    <property type="chains" value="A=19-806"/>
</dbReference>
<dbReference type="RefSeq" id="WP_013788945.1">
    <property type="nucleotide sequence ID" value="NC_015555.1"/>
</dbReference>
<reference evidence="7 8" key="3">
    <citation type="journal article" date="2017" name="ACS Cent. Sci.">
        <title>1,6-Cyclophellitol Cyclosulfates: A New Class of Irreversible Glycosidase Inhibitor.</title>
        <authorList>
            <person name="Artola M."/>
            <person name="Wu L."/>
            <person name="Ferraz M.J."/>
            <person name="Kuo C.L."/>
            <person name="Raich L."/>
            <person name="Breen I.Z."/>
            <person name="Offen W.A."/>
            <person name="Codee J.D.C."/>
            <person name="van der Marel G.A."/>
            <person name="Rovira C."/>
            <person name="Aerts J.M.F.G."/>
            <person name="Davies G.J."/>
            <person name="Overkleeft H.S."/>
        </authorList>
    </citation>
    <scope>X-RAY CRYSTALLOGRAPHY (1.16 ANGSTROMS) OF 21-806 IN COMPLEX WITH CA(2+)</scope>
</reference>
<dbReference type="PDB" id="5BX3">
    <property type="method" value="X-ray"/>
    <property type="resolution" value="1.96 A"/>
    <property type="chains" value="A=19-806"/>
</dbReference>
<feature type="binding site" evidence="5 6">
    <location>
        <position position="583"/>
    </location>
    <ligand>
        <name>Ca(2+)</name>
        <dbReference type="ChEBI" id="CHEBI:29108"/>
    </ligand>
</feature>
<dbReference type="GO" id="GO:0046872">
    <property type="term" value="F:metal ion binding"/>
    <property type="evidence" value="ECO:0007669"/>
    <property type="project" value="UniProtKB-KW"/>
</dbReference>
<dbReference type="PDB" id="7DKW">
    <property type="method" value="X-ray"/>
    <property type="resolution" value="1.78 A"/>
    <property type="chains" value="A/B=19-806"/>
</dbReference>
<dbReference type="EC" id="3.2.1.45" evidence="3"/>
<dbReference type="PDB" id="8JBO">
    <property type="method" value="X-ray"/>
    <property type="resolution" value="2.00 A"/>
    <property type="chains" value="A/B=19-806"/>
</dbReference>
<dbReference type="PIRSF" id="PIRSF028944">
    <property type="entry name" value="Beta_gluc_GBA2"/>
    <property type="match status" value="1"/>
</dbReference>
<evidence type="ECO:0000259" key="2">
    <source>
        <dbReference type="Pfam" id="PF12215"/>
    </source>
</evidence>
<reference evidence="5 6" key="2">
    <citation type="journal article" date="2016" name="ACS Chem. Biol.">
        <title>Bacterial beta-Glucosidase Reveals the Structural and Functional Basis of Genetic Defects in Human Glucocerebrosidase 2 (GBA2).</title>
        <authorList>
            <person name="Charoenwattanasatien R."/>
            <person name="Pengthaisong S."/>
            <person name="Breen I."/>
            <person name="Mutoh R."/>
            <person name="Sansenya S."/>
            <person name="Hua Y."/>
            <person name="Tankrathok A."/>
            <person name="Wu L."/>
            <person name="Songsiriritthigul C."/>
            <person name="Tanaka H."/>
            <person name="Williams S.J."/>
            <person name="Davies G.J."/>
            <person name="Kurisu G."/>
            <person name="Cairns J.R."/>
        </authorList>
    </citation>
    <scope>X-RAY CRYSTALLOGRAPHY (1.61 ANGSTROMS) OF 19-806 IN COMPLEX WITH CA(2+)</scope>
</reference>
<dbReference type="PDB" id="8I5Q">
    <property type="method" value="X-ray"/>
    <property type="resolution" value="2.20 A"/>
    <property type="chains" value="A/B=19-806"/>
</dbReference>
<proteinExistence type="evidence at protein level"/>
<dbReference type="PDBsum" id="5BX5"/>
<dbReference type="GO" id="GO:0005975">
    <property type="term" value="P:carbohydrate metabolic process"/>
    <property type="evidence" value="ECO:0007669"/>
    <property type="project" value="InterPro"/>
</dbReference>
<accession>F6BL85</accession>
<dbReference type="PDB" id="7DKT">
    <property type="method" value="X-ray"/>
    <property type="resolution" value="1.65 A"/>
    <property type="chains" value="A=19-806"/>
</dbReference>
<dbReference type="PDB" id="5FJS">
    <property type="method" value="X-ray"/>
    <property type="resolution" value="2.60 A"/>
    <property type="chains" value="A/B=21-806"/>
</dbReference>
<dbReference type="STRING" id="858215.Thexy_2211"/>
<dbReference type="PDB" id="7DKX">
    <property type="method" value="X-ray"/>
    <property type="resolution" value="1.70 A"/>
    <property type="chains" value="A=19-806"/>
</dbReference>
<dbReference type="PDBsum" id="5NPF"/>
<keyword evidence="4" id="KW-1185">Reference proteome</keyword>
<dbReference type="PDB" id="8I5O">
    <property type="method" value="X-ray"/>
    <property type="resolution" value="2.30 A"/>
    <property type="chains" value="A=19-806"/>
</dbReference>
<evidence type="ECO:0007829" key="15">
    <source>
        <dbReference type="PDB" id="8I5P"/>
    </source>
</evidence>
<evidence type="ECO:0007829" key="16">
    <source>
        <dbReference type="PDB" id="8JBO"/>
    </source>
</evidence>
<feature type="domain" description="Glycosyl-hydrolase family 116 catalytic region" evidence="1">
    <location>
        <begin position="437"/>
        <end position="799"/>
    </location>
</feature>
<dbReference type="GO" id="GO:0016020">
    <property type="term" value="C:membrane"/>
    <property type="evidence" value="ECO:0007669"/>
    <property type="project" value="InterPro"/>
</dbReference>
<dbReference type="PDB" id="5OST">
    <property type="method" value="X-ray"/>
    <property type="resolution" value="2.10 A"/>
    <property type="chains" value="A=19-806"/>
</dbReference>
<protein>
    <submittedName>
        <fullName evidence="3">Glucosylceramidase</fullName>
        <ecNumber evidence="3">3.2.1.45</ecNumber>
    </submittedName>
</protein>
<dbReference type="PDB" id="5O0S">
    <property type="method" value="X-ray"/>
    <property type="resolution" value="1.16 A"/>
    <property type="chains" value="A=21-806"/>
</dbReference>
<dbReference type="PDB" id="8R06">
    <property type="method" value="X-ray"/>
    <property type="resolution" value="1.70 A"/>
    <property type="chains" value="A=19-806"/>
</dbReference>
<name>F6BL85_THEXL</name>
<feature type="binding site" evidence="5 6">
    <location>
        <position position="579"/>
    </location>
    <ligand>
        <name>Ca(2+)</name>
        <dbReference type="ChEBI" id="CHEBI:29108"/>
    </ligand>
</feature>
<keyword evidence="3" id="KW-0378">Hydrolase</keyword>
<evidence type="ECO:0007829" key="10">
    <source>
        <dbReference type="PDB" id="7DKS"/>
    </source>
</evidence>
<evidence type="ECO:0000313" key="4">
    <source>
        <dbReference type="Proteomes" id="UP000007239"/>
    </source>
</evidence>
<evidence type="ECO:0007829" key="14">
    <source>
        <dbReference type="PDB" id="8I5O"/>
    </source>
</evidence>
<dbReference type="SMR" id="F6BL85"/>
<dbReference type="PDB" id="7W2V">
    <property type="method" value="X-ray"/>
    <property type="resolution" value="1.80 A"/>
    <property type="chains" value="A=19-806"/>
</dbReference>
<evidence type="ECO:0007829" key="11">
    <source>
        <dbReference type="PDB" id="7DKT"/>
    </source>
</evidence>
<organism evidence="3 4">
    <name type="scientific">Thermoanaerobacterium xylanolyticum (strain ATCC 49914 / DSM 7097 / LX-11)</name>
    <dbReference type="NCBI Taxonomy" id="858215"/>
    <lineage>
        <taxon>Bacteria</taxon>
        <taxon>Bacillati</taxon>
        <taxon>Bacillota</taxon>
        <taxon>Clostridia</taxon>
        <taxon>Thermoanaerobacterales</taxon>
        <taxon>Thermoanaerobacteraceae</taxon>
        <taxon>Thermoanaerobacterium</taxon>
    </lineage>
</organism>
<dbReference type="Gene3D" id="1.50.10.10">
    <property type="match status" value="1"/>
</dbReference>
<dbReference type="AlphaFoldDB" id="F6BL85"/>
<dbReference type="PDBsum" id="5BX3"/>
<dbReference type="InterPro" id="IPR006775">
    <property type="entry name" value="GH116_catalytic"/>
</dbReference>
<evidence type="ECO:0007829" key="8">
    <source>
        <dbReference type="PDB" id="5O0S"/>
    </source>
</evidence>
<dbReference type="PDBsum" id="5BX4"/>
<dbReference type="PDB" id="8I5S">
    <property type="method" value="X-ray"/>
    <property type="resolution" value="1.45 A"/>
    <property type="chains" value="A=19-806"/>
</dbReference>
<dbReference type="BRENDA" id="3.2.1.45">
    <property type="organism ID" value="16706"/>
</dbReference>
<dbReference type="InterPro" id="IPR008928">
    <property type="entry name" value="6-hairpin_glycosidase_sf"/>
</dbReference>
<dbReference type="EvolutionaryTrace" id="F6BL85"/>
<keyword evidence="5 6" id="KW-0106">Calcium</keyword>
<gene>
    <name evidence="3" type="ordered locus">Thexy_2211</name>
</gene>
<keyword evidence="5 6" id="KW-0002">3D-structure</keyword>
<evidence type="ECO:0007829" key="18">
    <source>
        <dbReference type="PDB" id="8R1M"/>
    </source>
</evidence>
<dbReference type="PDB" id="7DKU">
    <property type="method" value="X-ray"/>
    <property type="resolution" value="1.60 A"/>
    <property type="chains" value="A=19-806"/>
</dbReference>
<dbReference type="PDB" id="5BX5">
    <property type="method" value="X-ray"/>
    <property type="resolution" value="1.85 A"/>
    <property type="chains" value="A=19-806"/>
</dbReference>
<feature type="domain" description="Glycosyl-hydrolase family 116 N-terminal" evidence="2">
    <location>
        <begin position="72"/>
        <end position="382"/>
    </location>
</feature>
<evidence type="ECO:0007829" key="12">
    <source>
        <dbReference type="PDB" id="7W2S"/>
    </source>
</evidence>
<evidence type="ECO:0000313" key="3">
    <source>
        <dbReference type="EMBL" id="AEF18218.1"/>
    </source>
</evidence>
<dbReference type="InterPro" id="IPR014551">
    <property type="entry name" value="B_Glucosidase_GBA2-typ"/>
</dbReference>
<dbReference type="eggNOG" id="COG4354">
    <property type="taxonomic scope" value="Bacteria"/>
</dbReference>
<dbReference type="PDB" id="5BVU">
    <property type="method" value="X-ray"/>
    <property type="resolution" value="1.61 A"/>
    <property type="chains" value="A=19-806"/>
</dbReference>
<dbReference type="PDBsum" id="5NCX"/>
<reference evidence="18" key="10">
    <citation type="journal article" date="2024" name="Chem. Sci.">
        <title>Selective labelling of GBA2 in cells with fluorescent beta-d-arabinofuranosyl cyclitol aziridines.</title>
        <authorList>
            <person name="Su Q."/>
            <person name="Louwerse M."/>
            <person name="Lammers R.F."/>
            <person name="Maurits E."/>
            <person name="Janssen M."/>
            <person name="Boot R.G."/>
            <person name="Borlandelli V."/>
            <person name="Offen W.A."/>
            <person name="Linzel D."/>
            <person name="Schroder S.P."/>
            <person name="Davies G.J."/>
            <person name="Overkleeft H.S."/>
            <person name="Artola M."/>
            <person name="Aerts J.M.F.G."/>
        </authorList>
    </citation>
    <scope>X-RAY CRYSTALLOGRAPHY (1.90 ANGSTROMS) OF 19-806 IN COMPLEX WITH CA(2+)</scope>
</reference>
<reference evidence="3" key="1">
    <citation type="submission" date="2011-05" db="EMBL/GenBank/DDBJ databases">
        <title>Complete sequence of Thermoanaerobacterium xylanolyticum LX-11.</title>
        <authorList>
            <consortium name="US DOE Joint Genome Institute"/>
            <person name="Lucas S."/>
            <person name="Han J."/>
            <person name="Lapidus A."/>
            <person name="Cheng J.-F."/>
            <person name="Goodwin L."/>
            <person name="Pitluck S."/>
            <person name="Peters L."/>
            <person name="Mikhailova N."/>
            <person name="Lu M."/>
            <person name="Han C."/>
            <person name="Tapia R."/>
            <person name="Land M."/>
            <person name="Hauser L."/>
            <person name="Kyrpides N."/>
            <person name="Ivanova N."/>
            <person name="Pagani I."/>
            <person name="Hemme C."/>
            <person name="Woyke T."/>
        </authorList>
    </citation>
    <scope>NUCLEOTIDE SEQUENCE</scope>
    <source>
        <strain evidence="3">LX-11</strain>
    </source>
</reference>
<evidence type="ECO:0007829" key="13">
    <source>
        <dbReference type="PDB" id="7W2T"/>
    </source>
</evidence>
<dbReference type="GO" id="GO:0004348">
    <property type="term" value="F:glucosylceramidase activity"/>
    <property type="evidence" value="ECO:0007669"/>
    <property type="project" value="UniProtKB-EC"/>
</dbReference>
<evidence type="ECO:0007829" key="7">
    <source>
        <dbReference type="PDB" id="5NPF"/>
    </source>
</evidence>
<dbReference type="PDB" id="7W2S">
    <property type="method" value="X-ray"/>
    <property type="resolution" value="1.85 A"/>
    <property type="chains" value="A=19-806"/>
</dbReference>
<reference evidence="14 15" key="8">
    <citation type="journal article" date="2023" name="ACS Catal.">
        <title>Reaction Mechanism of Glycoside Hydrolase Family 116 Utilizes Perpendicular Protonation.</title>
        <authorList>
            <person name="Pengthaisong S."/>
            <person name="Piniello B."/>
            <person name="Davies G.J."/>
            <person name="Rovira C."/>
            <person name="Ketudat Cairns J.R."/>
        </authorList>
    </citation>
    <scope>X-RAY CRYSTALLOGRAPHY (1.40 ANGSTROMS) OF 19-806 IN COMPLEX WITH CA(2+)</scope>
</reference>
<sequence length="806" mass="92472">MRKVIILLFIFIFTISAILTGCSEKININEDKISHKIDIPDSAWTIGIGEKFKNAGHPNVKYPMIDDSYVQGAPLGGFGAGTIGRTYNGGFSRWHLEIGKNKYTTVYANQFSVFQKVEGNKDGVAQVLYAGEPENGYLSSWKWDYPKESGMYYALYPNSWYTYTNKDLPVQLAVKQFSPIIPYNYKETSYPVAVFKWTAYNPTNKNVDVSIMFTWQNMIGFFGKQVNVNSGNFNKIIKDKSKDSEIVAAVMGNISNDNEEWNGEYSIGVKKVPGVDISYKAKFVTTGDGSDLWHEFSKNGILDNKDDETPTKQDGIGSAIAVNFKLQPGQTIEVPFALSWDLPIMKFGGGDKWYKMYTKYFGKNGKNSFAILKEALNNYQKWEKMIDDWQKPILSNKSKPDWYKTALFNELYYLADGGTAWENGKVGEKDKRTNNMFGLLECFDYNYYETLDVRFYGSFPLVMLWPDIEKQVMRQFADTINVQDSSEFKVGSNGAMAVKKVQGMIPHDLGSSYALPWIKINAYDWQNPNIWKDLNSKYVLLVYRDYVLTGKTDKEFLKYTWKSVKTALDKLKEMDKDNDGIPDNEGIPDQTYDTWSMKGTSAYCGSLWLAALKAAQEIGKVLKDNEAYIKYNEWYKIAQQNFEKELWNGEYYNFDTESDHKDSIMADQLAGQWYADILRLGDILPKDHVQKALKKIYEFNVMKFENGKMGAVNGMRPDGIVDESDIQAQEVWTGVTYALASFMKYRGMTEEAYNTAYGVYKMTYDKSGKGYWFRTPEAWTKDGNYRASMYMRPLSIWSMEVNYNEV</sequence>
<dbReference type="SUPFAM" id="SSF48208">
    <property type="entry name" value="Six-hairpin glycosidases"/>
    <property type="match status" value="1"/>
</dbReference>
<dbReference type="PDB" id="5BX4">
    <property type="method" value="X-ray"/>
    <property type="resolution" value="1.65 A"/>
    <property type="chains" value="A=19-806"/>
</dbReference>
<reference evidence="16" key="9">
    <citation type="journal article" date="2023" name="Chem. Biol. Interact.">
        <title>Structural basis for inhibition of a GH116 beta-glucosidase and its missense mutants by GBA2 inhibitors: Crystallographic and quantum chemical study.</title>
        <authorList>
            <person name="Meelua W."/>
            <person name="Thinkumrob N."/>
            <person name="Saparpakorn P."/>
            <person name="Pengthaisong S."/>
            <person name="Hannongbua S."/>
            <person name="Ketudat Cairns J.R."/>
            <person name="Jitonnom J."/>
        </authorList>
    </citation>
    <scope>X-RAY CRYSTALLOGRAPHY (2.00 ANGSTROMS) OF 19-806 IN COMPLEX WITH CA(2+)</scope>
</reference>
<dbReference type="PDB" id="5NPF">
    <property type="method" value="X-ray"/>
    <property type="resolution" value="1.38 A"/>
    <property type="chains" value="A=19-806"/>
</dbReference>
<dbReference type="EMBL" id="CP002739">
    <property type="protein sequence ID" value="AEF18218.1"/>
    <property type="molecule type" value="Genomic_DNA"/>
</dbReference>
<dbReference type="PDB" id="8I5U">
    <property type="method" value="X-ray"/>
    <property type="resolution" value="1.40 A"/>
    <property type="chains" value="A=19-806"/>
</dbReference>
<dbReference type="PROSITE" id="PS51257">
    <property type="entry name" value="PROKAR_LIPOPROTEIN"/>
    <property type="match status" value="1"/>
</dbReference>
<reference evidence="12 13" key="7">
    <citation type="journal article" date="2022" name="Catalysts">
        <title>Systematic Functional and Computational Analysis of Glucose-Binding Residues in Glycoside Hydrolase Family GH116.</title>
        <authorList>
            <person name="Huang M."/>
            <person name="Pengthaisong S."/>
            <person name="Charoenwattanasatien R."/>
            <person name="Thinkumrob N."/>
            <person name="Jitonnom J."/>
            <person name="Ketudat Cairns J.R."/>
        </authorList>
    </citation>
    <scope>X-RAY CRYSTALLOGRAPHY (1.79 ANGSTROMS) OF 19-806 IN COMPLEX WITH CA(2+)</scope>
</reference>
<reference evidence="10 11" key="6">
    <citation type="journal article" date="2021" name="Arch. Biochem. Biophys.">
        <title>Structural basis for transglycosylation in glycoside hydrolase family GH116 glycosynthases.</title>
        <authorList>
            <person name="Pengthaisong S."/>
            <person name="Hua Y."/>
            <person name="Ketudat Cairns J.R."/>
        </authorList>
    </citation>
    <scope>X-RAY CRYSTALLOGRAPHY (1.60 ANGSTROMS) OF 19-806 IN COMPLEX WITH CA(2+)</scope>
</reference>
<dbReference type="HOGENOM" id="CLU_006322_1_0_9"/>
<evidence type="ECO:0007829" key="17">
    <source>
        <dbReference type="PDB" id="8R06"/>
    </source>
</evidence>
<dbReference type="PDBsum" id="5BVU"/>
<feature type="binding site" evidence="5 6">
    <location>
        <position position="577"/>
    </location>
    <ligand>
        <name>Ca(2+)</name>
        <dbReference type="ChEBI" id="CHEBI:29108"/>
    </ligand>
</feature>
<dbReference type="GO" id="GO:0006680">
    <property type="term" value="P:glucosylceramide catabolic process"/>
    <property type="evidence" value="ECO:0007669"/>
    <property type="project" value="InterPro"/>
</dbReference>
<dbReference type="PDBsum" id="5BX2"/>
<dbReference type="GO" id="GO:0008422">
    <property type="term" value="F:beta-glucosidase activity"/>
    <property type="evidence" value="ECO:0007669"/>
    <property type="project" value="TreeGrafter"/>
</dbReference>
<feature type="binding site" evidence="5 6">
    <location>
        <position position="581"/>
    </location>
    <ligand>
        <name>Ca(2+)</name>
        <dbReference type="ChEBI" id="CHEBI:29108"/>
    </ligand>
</feature>
<dbReference type="Proteomes" id="UP000007239">
    <property type="component" value="Chromosome"/>
</dbReference>
<dbReference type="PDB" id="8I5T">
    <property type="method" value="X-ray"/>
    <property type="resolution" value="1.50 A"/>
    <property type="chains" value="A=19-806"/>
</dbReference>
<dbReference type="PANTHER" id="PTHR12654:SF0">
    <property type="entry name" value="NON-LYSOSOMAL GLUCOSYLCERAMIDASE"/>
    <property type="match status" value="1"/>
</dbReference>
<dbReference type="PDB" id="7W2X">
    <property type="method" value="X-ray"/>
    <property type="resolution" value="1.80 A"/>
    <property type="chains" value="A=19-806"/>
</dbReference>
<dbReference type="PDB" id="7W2W">
    <property type="method" value="X-ray"/>
    <property type="resolution" value="1.79 A"/>
    <property type="chains" value="A=19-806"/>
</dbReference>
<dbReference type="PDB" id="7DKY">
    <property type="method" value="X-ray"/>
    <property type="resolution" value="1.95 A"/>
    <property type="chains" value="A=19-806"/>
</dbReference>
<dbReference type="Pfam" id="PF04685">
    <property type="entry name" value="DUF608"/>
    <property type="match status" value="1"/>
</dbReference>
<keyword evidence="5 6" id="KW-0479">Metal-binding</keyword>
<dbReference type="Pfam" id="PF12215">
    <property type="entry name" value="Glyco_hydr_116N"/>
    <property type="match status" value="1"/>
</dbReference>
<keyword evidence="3" id="KW-0326">Glycosidase</keyword>
<dbReference type="PANTHER" id="PTHR12654">
    <property type="entry name" value="BILE ACID BETA-GLUCOSIDASE-RELATED"/>
    <property type="match status" value="1"/>
</dbReference>
<dbReference type="PDB" id="8I5R">
    <property type="method" value="X-ray"/>
    <property type="resolution" value="1.65 A"/>
    <property type="chains" value="A=19-806"/>
</dbReference>
<reference evidence="9" key="5">
    <citation type="journal article" date="2018" name="J. Am. Chem. Soc.">
        <title>Gluco-1 H-imidazole: A New Class of Azole-Type beta-Glucosidase Inhibitor.</title>
        <authorList>
            <person name="Schroder S.P."/>
            <person name="Wu L."/>
            <person name="Artola M."/>
            <person name="Hansen T."/>
            <person name="Offen W.A."/>
            <person name="Ferraz M.J."/>
            <person name="Li K.Y."/>
            <person name="Aerts J.M.F.G."/>
            <person name="van der Marel G.A."/>
            <person name="Codee J.D.C."/>
            <person name="Davies G.J."/>
            <person name="Overkleeft H.S."/>
        </authorList>
    </citation>
    <scope>X-RAY CRYSTALLOGRAPHY (2.10 ANGSTROMS) OF 19-806 IN COMPLEX WITH CA(2+)</scope>
</reference>
<dbReference type="PDB" id="8I5P">
    <property type="method" value="X-ray"/>
    <property type="resolution" value="2.35 A"/>
    <property type="chains" value="A/B=19-806"/>
</dbReference>
<dbReference type="PDB" id="5BX2">
    <property type="method" value="X-ray"/>
    <property type="resolution" value="1.61 A"/>
    <property type="chains" value="A=19-806"/>
</dbReference>
<evidence type="ECO:0007829" key="6">
    <source>
        <dbReference type="PDB" id="5BX2"/>
    </source>
</evidence>
<evidence type="ECO:0007829" key="5">
    <source>
        <dbReference type="PDB" id="5BVU"/>
    </source>
</evidence>